<keyword evidence="2" id="KW-1185">Reference proteome</keyword>
<sequence length="87" mass="9834">MRYFEEQVVAAIGLGQRVRYTVTPQYRGPRTVPVTFEMKASGVTKYGTPGINLYEVVPNSVYSEKYGWRNLGVVFHDNKIEPMGAMS</sequence>
<protein>
    <submittedName>
        <fullName evidence="1">Uncharacterized protein</fullName>
    </submittedName>
</protein>
<reference evidence="1" key="1">
    <citation type="journal article" date="2014" name="Int. J. Syst. Evol. Microbiol.">
        <title>Complete genome sequence of Corynebacterium casei LMG S-19264T (=DSM 44701T), isolated from a smear-ripened cheese.</title>
        <authorList>
            <consortium name="US DOE Joint Genome Institute (JGI-PGF)"/>
            <person name="Walter F."/>
            <person name="Albersmeier A."/>
            <person name="Kalinowski J."/>
            <person name="Ruckert C."/>
        </authorList>
    </citation>
    <scope>NUCLEOTIDE SEQUENCE</scope>
    <source>
        <strain evidence="1">JCM 4956</strain>
    </source>
</reference>
<name>A0A918NMX4_9ACTN</name>
<comment type="caution">
    <text evidence="1">The sequence shown here is derived from an EMBL/GenBank/DDBJ whole genome shotgun (WGS) entry which is preliminary data.</text>
</comment>
<proteinExistence type="predicted"/>
<evidence type="ECO:0000313" key="2">
    <source>
        <dbReference type="Proteomes" id="UP000645555"/>
    </source>
</evidence>
<dbReference type="AlphaFoldDB" id="A0A918NMX4"/>
<accession>A0A918NMX4</accession>
<dbReference type="EMBL" id="BMWD01000023">
    <property type="protein sequence ID" value="GGX81985.1"/>
    <property type="molecule type" value="Genomic_DNA"/>
</dbReference>
<evidence type="ECO:0000313" key="1">
    <source>
        <dbReference type="EMBL" id="GGX81985.1"/>
    </source>
</evidence>
<dbReference type="Gene3D" id="3.40.570.10">
    <property type="entry name" value="Extracellular Endonuclease, subunit A"/>
    <property type="match status" value="1"/>
</dbReference>
<organism evidence="1 2">
    <name type="scientific">Streptomyces fructofermentans</name>
    <dbReference type="NCBI Taxonomy" id="152141"/>
    <lineage>
        <taxon>Bacteria</taxon>
        <taxon>Bacillati</taxon>
        <taxon>Actinomycetota</taxon>
        <taxon>Actinomycetes</taxon>
        <taxon>Kitasatosporales</taxon>
        <taxon>Streptomycetaceae</taxon>
        <taxon>Streptomyces</taxon>
    </lineage>
</organism>
<gene>
    <name evidence="1" type="ORF">GCM10010515_57050</name>
</gene>
<dbReference type="Proteomes" id="UP000645555">
    <property type="component" value="Unassembled WGS sequence"/>
</dbReference>
<reference evidence="1" key="2">
    <citation type="submission" date="2020-09" db="EMBL/GenBank/DDBJ databases">
        <authorList>
            <person name="Sun Q."/>
            <person name="Ohkuma M."/>
        </authorList>
    </citation>
    <scope>NUCLEOTIDE SEQUENCE</scope>
    <source>
        <strain evidence="1">JCM 4956</strain>
    </source>
</reference>
<dbReference type="InterPro" id="IPR044929">
    <property type="entry name" value="DNA/RNA_non-sp_Endonuclease_sf"/>
</dbReference>